<reference evidence="1" key="1">
    <citation type="submission" date="2023-08" db="EMBL/GenBank/DDBJ databases">
        <authorList>
            <person name="Chen Y."/>
            <person name="Shah S."/>
            <person name="Dougan E. K."/>
            <person name="Thang M."/>
            <person name="Chan C."/>
        </authorList>
    </citation>
    <scope>NUCLEOTIDE SEQUENCE</scope>
</reference>
<dbReference type="AlphaFoldDB" id="A0AA36N562"/>
<accession>A0AA36N562</accession>
<gene>
    <name evidence="1" type="ORF">EVOR1521_LOCUS19348</name>
</gene>
<sequence length="330" mass="36288">MGIAVESQDVLVIGKVTLRVQREAIWRLSLRGGGIDCVLHPDLTRLVMQLAEDHASLMAMQLYHGDQKRRRSRFYSAWEKLESAMNLDPKDELGSEKPEEQPLEDETVAESYWQGYAVREPDLPVLVEATFQMKGASVSLADRLDLGGAGQANAALEGVDLRVLVLTDSKGRGQVTGLFAALKLSAAELLLEQRRLLAPKAAAETLLQATLLAPLKGPDVPKLGIRLEQLALLFRRRDLDQLLQLVHALKPKGSGEVAPDARSTLQDLPSSSISRLELSSSSSPLFRCWIGAPKVYLPTDPPGGPTAPQMRSWDLGTWKDYIRRVLKLSS</sequence>
<comment type="caution">
    <text evidence="1">The sequence shown here is derived from an EMBL/GenBank/DDBJ whole genome shotgun (WGS) entry which is preliminary data.</text>
</comment>
<keyword evidence="2" id="KW-1185">Reference proteome</keyword>
<evidence type="ECO:0000313" key="2">
    <source>
        <dbReference type="Proteomes" id="UP001178507"/>
    </source>
</evidence>
<organism evidence="1 2">
    <name type="scientific">Effrenium voratum</name>
    <dbReference type="NCBI Taxonomy" id="2562239"/>
    <lineage>
        <taxon>Eukaryota</taxon>
        <taxon>Sar</taxon>
        <taxon>Alveolata</taxon>
        <taxon>Dinophyceae</taxon>
        <taxon>Suessiales</taxon>
        <taxon>Symbiodiniaceae</taxon>
        <taxon>Effrenium</taxon>
    </lineage>
</organism>
<name>A0AA36N562_9DINO</name>
<dbReference type="EMBL" id="CAUJNA010002946">
    <property type="protein sequence ID" value="CAJ1394762.1"/>
    <property type="molecule type" value="Genomic_DNA"/>
</dbReference>
<proteinExistence type="predicted"/>
<protein>
    <submittedName>
        <fullName evidence="1">Uncharacterized protein</fullName>
    </submittedName>
</protein>
<evidence type="ECO:0000313" key="1">
    <source>
        <dbReference type="EMBL" id="CAJ1394762.1"/>
    </source>
</evidence>
<dbReference type="Proteomes" id="UP001178507">
    <property type="component" value="Unassembled WGS sequence"/>
</dbReference>